<organism evidence="1 2">
    <name type="scientific">Streptomyces coryli</name>
    <dbReference type="NCBI Taxonomy" id="1128680"/>
    <lineage>
        <taxon>Bacteria</taxon>
        <taxon>Bacillati</taxon>
        <taxon>Actinomycetota</taxon>
        <taxon>Actinomycetes</taxon>
        <taxon>Kitasatosporales</taxon>
        <taxon>Streptomycetaceae</taxon>
        <taxon>Streptomyces</taxon>
    </lineage>
</organism>
<evidence type="ECO:0000313" key="2">
    <source>
        <dbReference type="Proteomes" id="UP000481583"/>
    </source>
</evidence>
<name>A0A6G4U174_9ACTN</name>
<dbReference type="EMBL" id="JAAKZV010000063">
    <property type="protein sequence ID" value="NGN65456.1"/>
    <property type="molecule type" value="Genomic_DNA"/>
</dbReference>
<feature type="non-terminal residue" evidence="1">
    <location>
        <position position="159"/>
    </location>
</feature>
<dbReference type="AlphaFoldDB" id="A0A6G4U174"/>
<gene>
    <name evidence="1" type="ORF">G5C51_16325</name>
</gene>
<comment type="caution">
    <text evidence="1">The sequence shown here is derived from an EMBL/GenBank/DDBJ whole genome shotgun (WGS) entry which is preliminary data.</text>
</comment>
<keyword evidence="2" id="KW-1185">Reference proteome</keyword>
<dbReference type="Proteomes" id="UP000481583">
    <property type="component" value="Unassembled WGS sequence"/>
</dbReference>
<sequence length="159" mass="16807">MDLESIAEELYGLPPSEFTAARDRHVAAARKAKDPALAKQLAALRRPTLAAWASNLLVRSQPAQVDTLLRLGEGLRDAQAALAGDQLRELSRRRGALVGELARAARRLAAEAGNPVGEAVQQEVESTLHAVLADPGVAEEWAAGRLVKTLVADAGFMAG</sequence>
<accession>A0A6G4U174</accession>
<reference evidence="1 2" key="1">
    <citation type="submission" date="2020-02" db="EMBL/GenBank/DDBJ databases">
        <title>Whole-genome analyses of novel actinobacteria.</title>
        <authorList>
            <person name="Sahin N."/>
        </authorList>
    </citation>
    <scope>NUCLEOTIDE SEQUENCE [LARGE SCALE GENOMIC DNA]</scope>
    <source>
        <strain evidence="1 2">A7024</strain>
    </source>
</reference>
<evidence type="ECO:0000313" key="1">
    <source>
        <dbReference type="EMBL" id="NGN65456.1"/>
    </source>
</evidence>
<protein>
    <submittedName>
        <fullName evidence="1">Uncharacterized protein</fullName>
    </submittedName>
</protein>
<proteinExistence type="predicted"/>